<organism evidence="2 3">
    <name type="scientific">Belnapia mucosa</name>
    <dbReference type="NCBI Taxonomy" id="2804532"/>
    <lineage>
        <taxon>Bacteria</taxon>
        <taxon>Pseudomonadati</taxon>
        <taxon>Pseudomonadota</taxon>
        <taxon>Alphaproteobacteria</taxon>
        <taxon>Acetobacterales</taxon>
        <taxon>Roseomonadaceae</taxon>
        <taxon>Belnapia</taxon>
    </lineage>
</organism>
<reference evidence="2 3" key="1">
    <citation type="submission" date="2021-01" db="EMBL/GenBank/DDBJ databases">
        <title>Belnapia mucosa sp. nov. and Belnapia arida sp. nov., isolated from the Tabernas Desert (Almeria, Spain).</title>
        <authorList>
            <person name="Molina-Menor E."/>
            <person name="Vidal-Verdu A."/>
            <person name="Calonge A."/>
            <person name="Satari L."/>
            <person name="Pereto Magraner J."/>
            <person name="Porcar Miralles M."/>
        </authorList>
    </citation>
    <scope>NUCLEOTIDE SEQUENCE [LARGE SCALE GENOMIC DNA]</scope>
    <source>
        <strain evidence="2 3">T6</strain>
    </source>
</reference>
<gene>
    <name evidence="2" type="ORF">JMJ55_19510</name>
</gene>
<feature type="transmembrane region" description="Helical" evidence="1">
    <location>
        <begin position="38"/>
        <end position="59"/>
    </location>
</feature>
<accession>A0ABS1V789</accession>
<feature type="transmembrane region" description="Helical" evidence="1">
    <location>
        <begin position="134"/>
        <end position="153"/>
    </location>
</feature>
<dbReference type="EMBL" id="JAEUXJ010000009">
    <property type="protein sequence ID" value="MBL6457524.1"/>
    <property type="molecule type" value="Genomic_DNA"/>
</dbReference>
<name>A0ABS1V789_9PROT</name>
<dbReference type="Proteomes" id="UP000606490">
    <property type="component" value="Unassembled WGS sequence"/>
</dbReference>
<dbReference type="RefSeq" id="WP_202827272.1">
    <property type="nucleotide sequence ID" value="NZ_JAEUXJ010000009.1"/>
</dbReference>
<protein>
    <submittedName>
        <fullName evidence="2">DUF2189 domain-containing protein</fullName>
    </submittedName>
</protein>
<keyword evidence="3" id="KW-1185">Reference proteome</keyword>
<keyword evidence="1" id="KW-1133">Transmembrane helix</keyword>
<feature type="transmembrane region" description="Helical" evidence="1">
    <location>
        <begin position="160"/>
        <end position="187"/>
    </location>
</feature>
<proteinExistence type="predicted"/>
<sequence length="258" mass="28071">MPSEALSLSQARRVRRVTADRPWVWLTLGWRDMMSNRAISLGIGGALTLFGWALSLLLFESGAQWAILPATAGFFILAPLLAVPLYEISRRAELGQPTTLADAVQPFRRPGGQIAMMGLVLLLIHLFWVRVAGLLFALFFGGVALPSLARLPLAMLQSEMLLPFLIIGTGFGFVLAAVTFAIGAVSLPMLVDRDVSWLEAVTISIEAVLENRQAMALWAGLIVLFTGLALVPFFLGLVVVLPLVGHATWHAYRDLVVR</sequence>
<feature type="transmembrane region" description="Helical" evidence="1">
    <location>
        <begin position="216"/>
        <end position="244"/>
    </location>
</feature>
<evidence type="ECO:0000313" key="2">
    <source>
        <dbReference type="EMBL" id="MBL6457524.1"/>
    </source>
</evidence>
<evidence type="ECO:0000313" key="3">
    <source>
        <dbReference type="Proteomes" id="UP000606490"/>
    </source>
</evidence>
<feature type="transmembrane region" description="Helical" evidence="1">
    <location>
        <begin position="65"/>
        <end position="86"/>
    </location>
</feature>
<keyword evidence="1" id="KW-0812">Transmembrane</keyword>
<comment type="caution">
    <text evidence="2">The sequence shown here is derived from an EMBL/GenBank/DDBJ whole genome shotgun (WGS) entry which is preliminary data.</text>
</comment>
<dbReference type="Pfam" id="PF09955">
    <property type="entry name" value="DUF2189"/>
    <property type="match status" value="1"/>
</dbReference>
<evidence type="ECO:0000256" key="1">
    <source>
        <dbReference type="SAM" id="Phobius"/>
    </source>
</evidence>
<keyword evidence="1" id="KW-0472">Membrane</keyword>
<dbReference type="InterPro" id="IPR018692">
    <property type="entry name" value="DUF2189"/>
</dbReference>